<name>A0A0E9RS85_ANGAN</name>
<reference evidence="1" key="1">
    <citation type="submission" date="2014-11" db="EMBL/GenBank/DDBJ databases">
        <authorList>
            <person name="Amaro Gonzalez C."/>
        </authorList>
    </citation>
    <scope>NUCLEOTIDE SEQUENCE</scope>
</reference>
<proteinExistence type="predicted"/>
<dbReference type="EMBL" id="GBXM01077322">
    <property type="protein sequence ID" value="JAH31255.1"/>
    <property type="molecule type" value="Transcribed_RNA"/>
</dbReference>
<reference evidence="1" key="2">
    <citation type="journal article" date="2015" name="Fish Shellfish Immunol.">
        <title>Early steps in the European eel (Anguilla anguilla)-Vibrio vulnificus interaction in the gills: Role of the RtxA13 toxin.</title>
        <authorList>
            <person name="Callol A."/>
            <person name="Pajuelo D."/>
            <person name="Ebbesson L."/>
            <person name="Teles M."/>
            <person name="MacKenzie S."/>
            <person name="Amaro C."/>
        </authorList>
    </citation>
    <scope>NUCLEOTIDE SEQUENCE</scope>
</reference>
<sequence length="22" mass="2676">MCSRCRCEIQHQSNLQRPQKET</sequence>
<dbReference type="AlphaFoldDB" id="A0A0E9RS85"/>
<evidence type="ECO:0000313" key="1">
    <source>
        <dbReference type="EMBL" id="JAH31255.1"/>
    </source>
</evidence>
<organism evidence="1">
    <name type="scientific">Anguilla anguilla</name>
    <name type="common">European freshwater eel</name>
    <name type="synonym">Muraena anguilla</name>
    <dbReference type="NCBI Taxonomy" id="7936"/>
    <lineage>
        <taxon>Eukaryota</taxon>
        <taxon>Metazoa</taxon>
        <taxon>Chordata</taxon>
        <taxon>Craniata</taxon>
        <taxon>Vertebrata</taxon>
        <taxon>Euteleostomi</taxon>
        <taxon>Actinopterygii</taxon>
        <taxon>Neopterygii</taxon>
        <taxon>Teleostei</taxon>
        <taxon>Anguilliformes</taxon>
        <taxon>Anguillidae</taxon>
        <taxon>Anguilla</taxon>
    </lineage>
</organism>
<protein>
    <submittedName>
        <fullName evidence="1">Uncharacterized protein</fullName>
    </submittedName>
</protein>
<accession>A0A0E9RS85</accession>